<dbReference type="Proteomes" id="UP000823890">
    <property type="component" value="Unassembled WGS sequence"/>
</dbReference>
<protein>
    <submittedName>
        <fullName evidence="1">3-isopropylmalate dehydrogenase</fullName>
    </submittedName>
</protein>
<sequence length="295" mass="34304">MEKTKLQWHPAFGAALRITLQDEMRYLEMHEEYLLSKKPLQMDILIIKKLKDIPIRKDIGRIFRKHNIIEYKSPSDSLSINDFYKVYGYACIYQSDTNRIGEIKPEELTLTFVCSHYPRNMLQHLKRIRGIRTECQGSGIYYLRGDPIPIQLLVLPELSNKENYWLQSMRTNLRAGAEIRKLMSEYEKHRKSKDYAAVMDLITRANWEQMEVEKKMCDALKELFAEELKEADSRGRSEGMRQGLSQGLSQGLQQGLTQGIQLTKRVLQLSAQGDSPEMIADKCNVSLEQVKKILE</sequence>
<evidence type="ECO:0000313" key="2">
    <source>
        <dbReference type="Proteomes" id="UP000823890"/>
    </source>
</evidence>
<dbReference type="AlphaFoldDB" id="A0A9D2NMD3"/>
<proteinExistence type="predicted"/>
<organism evidence="1 2">
    <name type="scientific">Candidatus Mediterraneibacter faecipullorum</name>
    <dbReference type="NCBI Taxonomy" id="2838670"/>
    <lineage>
        <taxon>Bacteria</taxon>
        <taxon>Bacillati</taxon>
        <taxon>Bacillota</taxon>
        <taxon>Clostridia</taxon>
        <taxon>Lachnospirales</taxon>
        <taxon>Lachnospiraceae</taxon>
        <taxon>Mediterraneibacter</taxon>
    </lineage>
</organism>
<evidence type="ECO:0000313" key="1">
    <source>
        <dbReference type="EMBL" id="HJC33800.1"/>
    </source>
</evidence>
<reference evidence="1" key="2">
    <citation type="submission" date="2021-04" db="EMBL/GenBank/DDBJ databases">
        <authorList>
            <person name="Gilroy R."/>
        </authorList>
    </citation>
    <scope>NUCLEOTIDE SEQUENCE</scope>
    <source>
        <strain evidence="1">ChiW19-954</strain>
    </source>
</reference>
<accession>A0A9D2NMD3</accession>
<dbReference type="EMBL" id="DWWO01000051">
    <property type="protein sequence ID" value="HJC33800.1"/>
    <property type="molecule type" value="Genomic_DNA"/>
</dbReference>
<comment type="caution">
    <text evidence="1">The sequence shown here is derived from an EMBL/GenBank/DDBJ whole genome shotgun (WGS) entry which is preliminary data.</text>
</comment>
<reference evidence="1" key="1">
    <citation type="journal article" date="2021" name="PeerJ">
        <title>Extensive microbial diversity within the chicken gut microbiome revealed by metagenomics and culture.</title>
        <authorList>
            <person name="Gilroy R."/>
            <person name="Ravi A."/>
            <person name="Getino M."/>
            <person name="Pursley I."/>
            <person name="Horton D.L."/>
            <person name="Alikhan N.F."/>
            <person name="Baker D."/>
            <person name="Gharbi K."/>
            <person name="Hall N."/>
            <person name="Watson M."/>
            <person name="Adriaenssens E.M."/>
            <person name="Foster-Nyarko E."/>
            <person name="Jarju S."/>
            <person name="Secka A."/>
            <person name="Antonio M."/>
            <person name="Oren A."/>
            <person name="Chaudhuri R.R."/>
            <person name="La Ragione R."/>
            <person name="Hildebrand F."/>
            <person name="Pallen M.J."/>
        </authorList>
    </citation>
    <scope>NUCLEOTIDE SEQUENCE</scope>
    <source>
        <strain evidence="1">ChiW19-954</strain>
    </source>
</reference>
<gene>
    <name evidence="1" type="ORF">H9758_04315</name>
</gene>
<name>A0A9D2NMD3_9FIRM</name>